<evidence type="ECO:0000259" key="2">
    <source>
        <dbReference type="Pfam" id="PF24351"/>
    </source>
</evidence>
<sequence length="110" mass="11982">MCPDSSTSTNCFLIETIFARRSPTGRNDTTMVTSTSLTDDSTDADTDGSMQVPPFYGSDATQPKYDAEIARYDDAPDECTISPTATEGEERLTTWLSAQDGSYVDLDGMR</sequence>
<protein>
    <recommendedName>
        <fullName evidence="2">DUF7511 domain-containing protein</fullName>
    </recommendedName>
</protein>
<gene>
    <name evidence="3" type="ORF">HSB1_35880</name>
</gene>
<evidence type="ECO:0000313" key="4">
    <source>
        <dbReference type="Proteomes" id="UP000007813"/>
    </source>
</evidence>
<dbReference type="InterPro" id="IPR055933">
    <property type="entry name" value="DUF7511"/>
</dbReference>
<dbReference type="AlphaFoldDB" id="J3JE94"/>
<feature type="region of interest" description="Disordered" evidence="1">
    <location>
        <begin position="23"/>
        <end position="62"/>
    </location>
</feature>
<dbReference type="eggNOG" id="arCOG06278">
    <property type="taxonomic scope" value="Archaea"/>
</dbReference>
<feature type="domain" description="DUF7511" evidence="2">
    <location>
        <begin position="65"/>
        <end position="110"/>
    </location>
</feature>
<dbReference type="Proteomes" id="UP000007813">
    <property type="component" value="Unassembled WGS sequence"/>
</dbReference>
<proteinExistence type="predicted"/>
<evidence type="ECO:0000313" key="3">
    <source>
        <dbReference type="EMBL" id="EJN58171.1"/>
    </source>
</evidence>
<feature type="compositionally biased region" description="Low complexity" evidence="1">
    <location>
        <begin position="28"/>
        <end position="39"/>
    </location>
</feature>
<comment type="caution">
    <text evidence="3">The sequence shown here is derived from an EMBL/GenBank/DDBJ whole genome shotgun (WGS) entry which is preliminary data.</text>
</comment>
<reference evidence="3 4" key="1">
    <citation type="journal article" date="2012" name="J. Bacteriol.">
        <title>Draft Genome Sequence of the Extremely Halophilic Archaeon Halogranum salarium B-1T.</title>
        <authorList>
            <person name="Kim K.K."/>
            <person name="Lee K.C."/>
            <person name="Lee J.S."/>
        </authorList>
    </citation>
    <scope>NUCLEOTIDE SEQUENCE [LARGE SCALE GENOMIC DNA]</scope>
    <source>
        <strain evidence="3 4">B-1</strain>
    </source>
</reference>
<dbReference type="EMBL" id="ALJD01000009">
    <property type="protein sequence ID" value="EJN58171.1"/>
    <property type="molecule type" value="Genomic_DNA"/>
</dbReference>
<name>J3JE94_9EURY</name>
<evidence type="ECO:0000256" key="1">
    <source>
        <dbReference type="SAM" id="MobiDB-lite"/>
    </source>
</evidence>
<organism evidence="3 4">
    <name type="scientific">Halogranum salarium B-1</name>
    <dbReference type="NCBI Taxonomy" id="1210908"/>
    <lineage>
        <taxon>Archaea</taxon>
        <taxon>Methanobacteriati</taxon>
        <taxon>Methanobacteriota</taxon>
        <taxon>Stenosarchaea group</taxon>
        <taxon>Halobacteria</taxon>
        <taxon>Halobacteriales</taxon>
        <taxon>Haloferacaceae</taxon>
    </lineage>
</organism>
<accession>J3JE94</accession>
<dbReference type="Pfam" id="PF24351">
    <property type="entry name" value="DUF7511"/>
    <property type="match status" value="1"/>
</dbReference>